<proteinExistence type="inferred from homology"/>
<dbReference type="PROSITE" id="PS00086">
    <property type="entry name" value="CYTOCHROME_P450"/>
    <property type="match status" value="1"/>
</dbReference>
<evidence type="ECO:0000313" key="3">
    <source>
        <dbReference type="EMBL" id="QUX26971.1"/>
    </source>
</evidence>
<sequence>MIDDVRKQASAFAMRGFVWAMAQAGDHPCRLLFYPWRDNPFPTYGRLRALGPVVTSRLGFRTVHTHESASRVLRDRSFGVVPPEGSGAGDRLEVLDLSFLHRNPPDHTRLRMSTKGAFSPKPIAGYRSLIRRLTDELLDAAEARPDGFDLMRDFAYPLPIRVISALLGVPEEDASHFERIGAIVGKALDGMRSDSETRKIQEASAELDDICERLVRLRRTSPRNDVVSSMIAQMDEGGLTPQELAAVFRLLMIAGFETTVNLLGNGVQALLRHRDQWESLVADPNLASSAVEEILRFDSPIPMVSRWANTDTEVSGVPVKRGDHLLVLVGSANRDPAKFADPDRLDITRADASNHLAFSSGIHYCLGAPLARLEGEIALRALAERMPGLRPTAMPTRSDMLTVRGLSAFPVTAGRP</sequence>
<evidence type="ECO:0000313" key="4">
    <source>
        <dbReference type="Proteomes" id="UP000678016"/>
    </source>
</evidence>
<dbReference type="Proteomes" id="UP000678016">
    <property type="component" value="Chromosome"/>
</dbReference>
<keyword evidence="2" id="KW-0408">Iron</keyword>
<keyword evidence="2" id="KW-0503">Monooxygenase</keyword>
<dbReference type="EMBL" id="CP074132">
    <property type="protein sequence ID" value="QUX26971.1"/>
    <property type="molecule type" value="Genomic_DNA"/>
</dbReference>
<dbReference type="InterPro" id="IPR002397">
    <property type="entry name" value="Cyt_P450_B"/>
</dbReference>
<dbReference type="InterPro" id="IPR036396">
    <property type="entry name" value="Cyt_P450_sf"/>
</dbReference>
<keyword evidence="4" id="KW-1185">Reference proteome</keyword>
<evidence type="ECO:0000256" key="1">
    <source>
        <dbReference type="ARBA" id="ARBA00010617"/>
    </source>
</evidence>
<accession>A0ABX8BXV5</accession>
<dbReference type="CDD" id="cd20625">
    <property type="entry name" value="CYP164-like"/>
    <property type="match status" value="1"/>
</dbReference>
<dbReference type="SUPFAM" id="SSF48264">
    <property type="entry name" value="Cytochrome P450"/>
    <property type="match status" value="1"/>
</dbReference>
<keyword evidence="2" id="KW-0479">Metal-binding</keyword>
<organism evidence="3 4">
    <name type="scientific">Nocardiopsis akebiae</name>
    <dbReference type="NCBI Taxonomy" id="2831968"/>
    <lineage>
        <taxon>Bacteria</taxon>
        <taxon>Bacillati</taxon>
        <taxon>Actinomycetota</taxon>
        <taxon>Actinomycetes</taxon>
        <taxon>Streptosporangiales</taxon>
        <taxon>Nocardiopsidaceae</taxon>
        <taxon>Nocardiopsis</taxon>
    </lineage>
</organism>
<dbReference type="PANTHER" id="PTHR46696">
    <property type="entry name" value="P450, PUTATIVE (EUROFUNG)-RELATED"/>
    <property type="match status" value="1"/>
</dbReference>
<keyword evidence="2" id="KW-0560">Oxidoreductase</keyword>
<dbReference type="Pfam" id="PF00067">
    <property type="entry name" value="p450"/>
    <property type="match status" value="1"/>
</dbReference>
<dbReference type="InterPro" id="IPR001128">
    <property type="entry name" value="Cyt_P450"/>
</dbReference>
<keyword evidence="2" id="KW-0349">Heme</keyword>
<dbReference type="Gene3D" id="1.10.630.10">
    <property type="entry name" value="Cytochrome P450"/>
    <property type="match status" value="1"/>
</dbReference>
<evidence type="ECO:0000256" key="2">
    <source>
        <dbReference type="RuleBase" id="RU000461"/>
    </source>
</evidence>
<gene>
    <name evidence="3" type="ORF">KGD83_16550</name>
</gene>
<protein>
    <submittedName>
        <fullName evidence="3">Cytochrome P450</fullName>
    </submittedName>
</protein>
<name>A0ABX8BXV5_9ACTN</name>
<dbReference type="PRINTS" id="PR00359">
    <property type="entry name" value="BP450"/>
</dbReference>
<reference evidence="4" key="1">
    <citation type="submission" date="2021-05" db="EMBL/GenBank/DDBJ databases">
        <title>Direct Submission.</title>
        <authorList>
            <person name="Li K."/>
            <person name="Gao J."/>
        </authorList>
    </citation>
    <scope>NUCLEOTIDE SEQUENCE [LARGE SCALE GENOMIC DNA]</scope>
    <source>
        <strain evidence="4">HDS12</strain>
    </source>
</reference>
<dbReference type="InterPro" id="IPR017972">
    <property type="entry name" value="Cyt_P450_CS"/>
</dbReference>
<comment type="similarity">
    <text evidence="1 2">Belongs to the cytochrome P450 family.</text>
</comment>
<dbReference type="PANTHER" id="PTHR46696:SF4">
    <property type="entry name" value="BIOTIN BIOSYNTHESIS CYTOCHROME P450"/>
    <property type="match status" value="1"/>
</dbReference>